<accession>A0A936YLU3</accession>
<evidence type="ECO:0000313" key="4">
    <source>
        <dbReference type="EMBL" id="MBL0372733.1"/>
    </source>
</evidence>
<comment type="caution">
    <text evidence="4">The sequence shown here is derived from an EMBL/GenBank/DDBJ whole genome shotgun (WGS) entry which is preliminary data.</text>
</comment>
<dbReference type="InterPro" id="IPR011419">
    <property type="entry name" value="ATP12_ATP_synth-F1-assembly"/>
</dbReference>
<evidence type="ECO:0000256" key="3">
    <source>
        <dbReference type="ARBA" id="ARBA00023186"/>
    </source>
</evidence>
<dbReference type="Gene3D" id="3.30.2180.10">
    <property type="entry name" value="ATP12-like"/>
    <property type="match status" value="1"/>
</dbReference>
<evidence type="ECO:0000256" key="2">
    <source>
        <dbReference type="ARBA" id="ARBA00022946"/>
    </source>
</evidence>
<dbReference type="InterPro" id="IPR042272">
    <property type="entry name" value="ATP12_ATP_synth-F1-assembly_N"/>
</dbReference>
<dbReference type="RefSeq" id="WP_201658872.1">
    <property type="nucleotide sequence ID" value="NZ_JAEQNC010000006.1"/>
</dbReference>
<evidence type="ECO:0000313" key="5">
    <source>
        <dbReference type="Proteomes" id="UP000633219"/>
    </source>
</evidence>
<reference evidence="4" key="1">
    <citation type="submission" date="2021-01" db="EMBL/GenBank/DDBJ databases">
        <title>Rhizobium sp. strain KVB221 16S ribosomal RNA gene Genome sequencing and assembly.</title>
        <authorList>
            <person name="Kang M."/>
        </authorList>
    </citation>
    <scope>NUCLEOTIDE SEQUENCE</scope>
    <source>
        <strain evidence="4">KVB221</strain>
    </source>
</reference>
<proteinExistence type="inferred from homology"/>
<organism evidence="4 5">
    <name type="scientific">Rhizobium setariae</name>
    <dbReference type="NCBI Taxonomy" id="2801340"/>
    <lineage>
        <taxon>Bacteria</taxon>
        <taxon>Pseudomonadati</taxon>
        <taxon>Pseudomonadota</taxon>
        <taxon>Alphaproteobacteria</taxon>
        <taxon>Hyphomicrobiales</taxon>
        <taxon>Rhizobiaceae</taxon>
        <taxon>Rhizobium/Agrobacterium group</taxon>
        <taxon>Rhizobium</taxon>
    </lineage>
</organism>
<name>A0A936YLU3_9HYPH</name>
<dbReference type="AlphaFoldDB" id="A0A936YLU3"/>
<dbReference type="Proteomes" id="UP000633219">
    <property type="component" value="Unassembled WGS sequence"/>
</dbReference>
<dbReference type="EMBL" id="JAEQNC010000006">
    <property type="protein sequence ID" value="MBL0372733.1"/>
    <property type="molecule type" value="Genomic_DNA"/>
</dbReference>
<sequence length="263" mass="29080">MRDIFSDLSAPVLSDADPVRRAQIQMKQPLAKRFYKDVTVSETENGYAILLDGRPIKTPGKRQLAVPTREAAEMLAREWDAQAEEINPTSMPLTRLANTAIDGIEPDMDAVFDDIVKFAGTDLVCYRADAPESLVAFQAELWDPIVYWAAEAIGARFILAQGIIHREQPREAIAAYASKLDRHRSALKLAALHTVTTLTGSALIALAFAEGRLTAEEAWKAAHADEDWNIRLWGTDAEAEARRRARWTEMKAATDMFGAISAA</sequence>
<gene>
    <name evidence="4" type="ORF">JJB09_11895</name>
</gene>
<dbReference type="Pfam" id="PF07542">
    <property type="entry name" value="ATP12"/>
    <property type="match status" value="1"/>
</dbReference>
<dbReference type="PANTHER" id="PTHR21013:SF10">
    <property type="entry name" value="ATP SYNTHASE MITOCHONDRIAL F1 COMPLEX ASSEMBLY FACTOR 2"/>
    <property type="match status" value="1"/>
</dbReference>
<protein>
    <submittedName>
        <fullName evidence="4">ATPase</fullName>
    </submittedName>
</protein>
<dbReference type="InterPro" id="IPR023335">
    <property type="entry name" value="ATP12_ortho_dom_sf"/>
</dbReference>
<dbReference type="PANTHER" id="PTHR21013">
    <property type="entry name" value="ATP SYNTHASE MITOCHONDRIAL F1 COMPLEX ASSEMBLY FACTOR 2/ATP12 PROTEIN, MITOCHONDRIAL PRECURSOR"/>
    <property type="match status" value="1"/>
</dbReference>
<keyword evidence="5" id="KW-1185">Reference proteome</keyword>
<dbReference type="SUPFAM" id="SSF160909">
    <property type="entry name" value="ATP12-like"/>
    <property type="match status" value="1"/>
</dbReference>
<keyword evidence="2" id="KW-0809">Transit peptide</keyword>
<dbReference type="GO" id="GO:0043461">
    <property type="term" value="P:proton-transporting ATP synthase complex assembly"/>
    <property type="evidence" value="ECO:0007669"/>
    <property type="project" value="InterPro"/>
</dbReference>
<dbReference type="Gene3D" id="1.10.3580.10">
    <property type="entry name" value="ATP12 ATPase"/>
    <property type="match status" value="1"/>
</dbReference>
<comment type="similarity">
    <text evidence="1">Belongs to the ATP12 family.</text>
</comment>
<keyword evidence="3" id="KW-0143">Chaperone</keyword>
<evidence type="ECO:0000256" key="1">
    <source>
        <dbReference type="ARBA" id="ARBA00008231"/>
    </source>
</evidence>